<evidence type="ECO:0000313" key="1">
    <source>
        <dbReference type="EMBL" id="KAJ9091545.1"/>
    </source>
</evidence>
<gene>
    <name evidence="1" type="ORF">QFC21_007170</name>
</gene>
<evidence type="ECO:0000313" key="2">
    <source>
        <dbReference type="Proteomes" id="UP001227268"/>
    </source>
</evidence>
<accession>A0ACC2UY05</accession>
<proteinExistence type="predicted"/>
<name>A0ACC2UY05_9TREE</name>
<reference evidence="1" key="1">
    <citation type="submission" date="2023-04" db="EMBL/GenBank/DDBJ databases">
        <title>Draft Genome sequencing of Naganishia species isolated from polar environments using Oxford Nanopore Technology.</title>
        <authorList>
            <person name="Leo P."/>
            <person name="Venkateswaran K."/>
        </authorList>
    </citation>
    <scope>NUCLEOTIDE SEQUENCE</scope>
    <source>
        <strain evidence="1">MNA-CCFEE 5423</strain>
    </source>
</reference>
<dbReference type="Proteomes" id="UP001227268">
    <property type="component" value="Unassembled WGS sequence"/>
</dbReference>
<comment type="caution">
    <text evidence="1">The sequence shown here is derived from an EMBL/GenBank/DDBJ whole genome shotgun (WGS) entry which is preliminary data.</text>
</comment>
<dbReference type="EMBL" id="JASBWT010000050">
    <property type="protein sequence ID" value="KAJ9091545.1"/>
    <property type="molecule type" value="Genomic_DNA"/>
</dbReference>
<keyword evidence="2" id="KW-1185">Reference proteome</keyword>
<sequence length="869" mass="97726">MLGASSLAARRGKGKMFAPAENIDETWKRLSAALREIQHHNASKLSYETLHRYSYDMVLYHYGDKLYKGLTQIIAQHLDTLAKRDIVPTFPRTGIMMDTSTIGPTGSGINNSNAAGINGKADIGASGSGGSLDLAANESEAVEMALEGERFLRTIKLVWEDHIAIMKKMQLVLKYMDKVYAPSAKVPGTFSLGLRQFEQRVIHSPLYPIGENLISVLLAQIRLERRGENIHRSAIRDVISILSTLRSPPEPGRRSPERPSIYVKDFEARFLETSEAFYMREAEETLLTDDASGYLARVENRLKEEHARCSHYLLASTSAPLIAILDKNLLSAHLETILRMPTSGLVHMIDTMRISDLQRVYRLYIRPNVTDGLNVLMSELKKYVSTRGHTINENVTANVTPATITELPSSSKANTTVLSSSRQLDPVSAQGAAQKVAGTSSGKQSTAGAPASTATSAAAAVNIALRWVQEVLDLKDTFDRVWKEAFEEDKAIQTALNDAFQSFINVNPKAQEYTSLFIDDNLKKGLKGKTDDEVEAVLEKTIVLFRFIIDKDIFERYYKSHLAKRLLNNRSVSEDAERNMVAKLKVESGYSFTQKLEGMFNDMRLSSDMMKSYEKYLAKNDPLDIDLNVNVLTSTFWPGEGTATTCVFPPVFNKAIQSFEKFYNTRHSGRRLTWQSNHGTTDIRVAFKARRHELNVSTHCAVILLLFENVADGEELTIQDIKAATQIPESDLFRSLQSLACAKFKILTKTPKSREVGPDDKFSFNNNFTCPLAKIKIQTIVGKVENTVERAETQEKVDEERKHQIEACIVRIMKDKKTLGHNELVNEVIRQLMARFTPTPAVIKKRIENLIDREYLERSEDMRSYIYLA</sequence>
<protein>
    <submittedName>
        <fullName evidence="1">Uncharacterized protein</fullName>
    </submittedName>
</protein>
<organism evidence="1 2">
    <name type="scientific">Naganishia friedmannii</name>
    <dbReference type="NCBI Taxonomy" id="89922"/>
    <lineage>
        <taxon>Eukaryota</taxon>
        <taxon>Fungi</taxon>
        <taxon>Dikarya</taxon>
        <taxon>Basidiomycota</taxon>
        <taxon>Agaricomycotina</taxon>
        <taxon>Tremellomycetes</taxon>
        <taxon>Filobasidiales</taxon>
        <taxon>Filobasidiaceae</taxon>
        <taxon>Naganishia</taxon>
    </lineage>
</organism>